<dbReference type="Gene3D" id="3.30.1370.50">
    <property type="entry name" value="R3H-like domain"/>
    <property type="match status" value="1"/>
</dbReference>
<dbReference type="InterPro" id="IPR036867">
    <property type="entry name" value="R3H_dom_sf"/>
</dbReference>
<organism evidence="3 4">
    <name type="scientific">Pycnococcus provasolii</name>
    <dbReference type="NCBI Taxonomy" id="41880"/>
    <lineage>
        <taxon>Eukaryota</taxon>
        <taxon>Viridiplantae</taxon>
        <taxon>Chlorophyta</taxon>
        <taxon>Pseudoscourfieldiophyceae</taxon>
        <taxon>Pseudoscourfieldiales</taxon>
        <taxon>Pycnococcaceae</taxon>
        <taxon>Pycnococcus</taxon>
    </lineage>
</organism>
<dbReference type="Pfam" id="PF01424">
    <property type="entry name" value="R3H"/>
    <property type="match status" value="1"/>
</dbReference>
<keyword evidence="4" id="KW-1185">Reference proteome</keyword>
<accession>A0A830HUL9</accession>
<feature type="compositionally biased region" description="Low complexity" evidence="1">
    <location>
        <begin position="64"/>
        <end position="75"/>
    </location>
</feature>
<feature type="region of interest" description="Disordered" evidence="1">
    <location>
        <begin position="89"/>
        <end position="146"/>
    </location>
</feature>
<reference evidence="3" key="1">
    <citation type="submission" date="2020-10" db="EMBL/GenBank/DDBJ databases">
        <title>Unveiling of a novel bifunctional photoreceptor, Dualchrome1, isolated from a cosmopolitan green alga.</title>
        <authorList>
            <person name="Suzuki S."/>
            <person name="Kawachi M."/>
        </authorList>
    </citation>
    <scope>NUCLEOTIDE SEQUENCE</scope>
    <source>
        <strain evidence="3">NIES 2893</strain>
    </source>
</reference>
<feature type="compositionally biased region" description="Low complexity" evidence="1">
    <location>
        <begin position="127"/>
        <end position="146"/>
    </location>
</feature>
<feature type="region of interest" description="Disordered" evidence="1">
    <location>
        <begin position="1"/>
        <end position="52"/>
    </location>
</feature>
<comment type="caution">
    <text evidence="3">The sequence shown here is derived from an EMBL/GenBank/DDBJ whole genome shotgun (WGS) entry which is preliminary data.</text>
</comment>
<feature type="region of interest" description="Disordered" evidence="1">
    <location>
        <begin position="64"/>
        <end position="83"/>
    </location>
</feature>
<dbReference type="CDD" id="cd02325">
    <property type="entry name" value="R3H"/>
    <property type="match status" value="1"/>
</dbReference>
<evidence type="ECO:0000313" key="4">
    <source>
        <dbReference type="Proteomes" id="UP000660262"/>
    </source>
</evidence>
<dbReference type="GO" id="GO:0003676">
    <property type="term" value="F:nucleic acid binding"/>
    <property type="evidence" value="ECO:0007669"/>
    <property type="project" value="InterPro"/>
</dbReference>
<protein>
    <recommendedName>
        <fullName evidence="2">R3H domain-containing protein</fullName>
    </recommendedName>
</protein>
<gene>
    <name evidence="3" type="ORF">PPROV_000913400</name>
</gene>
<proteinExistence type="predicted"/>
<evidence type="ECO:0000259" key="2">
    <source>
        <dbReference type="Pfam" id="PF01424"/>
    </source>
</evidence>
<sequence length="343" mass="35221">MVKIVIKKPSVVQATQPAGEPSPAGSRDVSETTVPSRSPLSSSAAPDSAPVVSAPVSVVVKAPHSTAPSAPASAPGGVVNAPHSTAPSAPGVVVNAPNSAAPSAPSVVVPKRNRPGARRHVPPPTSVATATQQHVTNTNTTTTTATHTPSLLDSLLTSSKQIASAKNAVSAANTGPAKDAQQKADARRAFEVNVRNALLENFPPGGEDTGAVYDFPPMDKAWRSVVHDIVEELGLHSEGEGVEGVDRHVQVSRTQIMTEEALEKEALRRDRLVRAVAARGGGVAAGSAAAAPGANLSLKAVAADDAMRVLGGSTAAITTLNTVKRDLRTIEEIQGDMKRRKLQ</sequence>
<dbReference type="EMBL" id="BNJQ01000029">
    <property type="protein sequence ID" value="GHP10403.1"/>
    <property type="molecule type" value="Genomic_DNA"/>
</dbReference>
<name>A0A830HUL9_9CHLO</name>
<dbReference type="AlphaFoldDB" id="A0A830HUL9"/>
<feature type="compositionally biased region" description="Low complexity" evidence="1">
    <location>
        <begin position="89"/>
        <end position="110"/>
    </location>
</feature>
<feature type="compositionally biased region" description="Basic residues" evidence="1">
    <location>
        <begin position="111"/>
        <end position="121"/>
    </location>
</feature>
<feature type="compositionally biased region" description="Low complexity" evidence="1">
    <location>
        <begin position="34"/>
        <end position="52"/>
    </location>
</feature>
<evidence type="ECO:0000256" key="1">
    <source>
        <dbReference type="SAM" id="MobiDB-lite"/>
    </source>
</evidence>
<dbReference type="Proteomes" id="UP000660262">
    <property type="component" value="Unassembled WGS sequence"/>
</dbReference>
<dbReference type="SUPFAM" id="SSF82708">
    <property type="entry name" value="R3H domain"/>
    <property type="match status" value="1"/>
</dbReference>
<evidence type="ECO:0000313" key="3">
    <source>
        <dbReference type="EMBL" id="GHP10403.1"/>
    </source>
</evidence>
<dbReference type="InterPro" id="IPR001374">
    <property type="entry name" value="R3H_dom"/>
</dbReference>
<feature type="domain" description="R3H" evidence="2">
    <location>
        <begin position="208"/>
        <end position="253"/>
    </location>
</feature>
<dbReference type="OrthoDB" id="5979509at2759"/>